<dbReference type="EMBL" id="VOPY01000002">
    <property type="protein sequence ID" value="TXC68796.1"/>
    <property type="molecule type" value="Genomic_DNA"/>
</dbReference>
<dbReference type="Proteomes" id="UP000321129">
    <property type="component" value="Unassembled WGS sequence"/>
</dbReference>
<organism evidence="2 3">
    <name type="scientific">Flavisphingopyxis soli</name>
    <dbReference type="NCBI Taxonomy" id="2601267"/>
    <lineage>
        <taxon>Bacteria</taxon>
        <taxon>Pseudomonadati</taxon>
        <taxon>Pseudomonadota</taxon>
        <taxon>Alphaproteobacteria</taxon>
        <taxon>Sphingomonadales</taxon>
        <taxon>Sphingopyxidaceae</taxon>
        <taxon>Flavisphingopyxis</taxon>
    </lineage>
</organism>
<dbReference type="OrthoDB" id="7596012at2"/>
<name>A0A5C6UA87_9SPHN</name>
<keyword evidence="3" id="KW-1185">Reference proteome</keyword>
<protein>
    <submittedName>
        <fullName evidence="2">Uncharacterized protein</fullName>
    </submittedName>
</protein>
<comment type="caution">
    <text evidence="2">The sequence shown here is derived from an EMBL/GenBank/DDBJ whole genome shotgun (WGS) entry which is preliminary data.</text>
</comment>
<accession>A0A5C6UA87</accession>
<gene>
    <name evidence="2" type="ORF">FSZ31_07420</name>
</gene>
<sequence length="170" mass="19019">MLLSPAAAATAGSEGPVPETVETQPALQALLPEDRAEWQQVIIEQRVIIRIPARSRASTFRPSSPNEQQAQPGPTIVWREAKAPKCLRISSLMGVQVTRDDSIDLLTEERQRLRARLDENCRTLDFYSGFYVERTADGLICADRDVIQARSGARCEIDEFRLMVPVALRD</sequence>
<evidence type="ECO:0000256" key="1">
    <source>
        <dbReference type="SAM" id="MobiDB-lite"/>
    </source>
</evidence>
<evidence type="ECO:0000313" key="2">
    <source>
        <dbReference type="EMBL" id="TXC68796.1"/>
    </source>
</evidence>
<feature type="region of interest" description="Disordered" evidence="1">
    <location>
        <begin position="1"/>
        <end position="21"/>
    </location>
</feature>
<dbReference type="AlphaFoldDB" id="A0A5C6UA87"/>
<proteinExistence type="predicted"/>
<dbReference type="RefSeq" id="WP_147122750.1">
    <property type="nucleotide sequence ID" value="NZ_VOPY01000002.1"/>
</dbReference>
<reference evidence="2 3" key="1">
    <citation type="submission" date="2019-08" db="EMBL/GenBank/DDBJ databases">
        <title>Sphingorhabdus soil sp. nov., isolated from arctic soil.</title>
        <authorList>
            <person name="Liu Y."/>
        </authorList>
    </citation>
    <scope>NUCLEOTIDE SEQUENCE [LARGE SCALE GENOMIC DNA]</scope>
    <source>
        <strain evidence="2 3">D-2Q-5-6</strain>
    </source>
</reference>
<evidence type="ECO:0000313" key="3">
    <source>
        <dbReference type="Proteomes" id="UP000321129"/>
    </source>
</evidence>